<keyword evidence="3" id="KW-1185">Reference proteome</keyword>
<keyword evidence="1" id="KW-1133">Transmembrane helix</keyword>
<feature type="transmembrane region" description="Helical" evidence="1">
    <location>
        <begin position="92"/>
        <end position="113"/>
    </location>
</feature>
<feature type="transmembrane region" description="Helical" evidence="1">
    <location>
        <begin position="35"/>
        <end position="57"/>
    </location>
</feature>
<feature type="transmembrane region" description="Helical" evidence="1">
    <location>
        <begin position="7"/>
        <end position="29"/>
    </location>
</feature>
<proteinExistence type="predicted"/>
<dbReference type="PANTHER" id="PTHR34989">
    <property type="entry name" value="PROTEIN HDED"/>
    <property type="match status" value="1"/>
</dbReference>
<dbReference type="InterPro" id="IPR005325">
    <property type="entry name" value="DUF308_memb"/>
</dbReference>
<dbReference type="RefSeq" id="WP_276267725.1">
    <property type="nucleotide sequence ID" value="NZ_JARJLM010000521.1"/>
</dbReference>
<dbReference type="EMBL" id="JARJLM010000521">
    <property type="protein sequence ID" value="MDF3837560.1"/>
    <property type="molecule type" value="Genomic_DNA"/>
</dbReference>
<feature type="transmembrane region" description="Helical" evidence="1">
    <location>
        <begin position="125"/>
        <end position="143"/>
    </location>
</feature>
<reference evidence="2 3" key="1">
    <citation type="submission" date="2023-03" db="EMBL/GenBank/DDBJ databases">
        <title>Draft assemblies of triclosan tolerant bacteria isolated from returned activated sludge.</title>
        <authorList>
            <person name="Van Hamelsveld S."/>
        </authorList>
    </citation>
    <scope>NUCLEOTIDE SEQUENCE [LARGE SCALE GENOMIC DNA]</scope>
    <source>
        <strain evidence="2 3">GW210010_S58</strain>
    </source>
</reference>
<dbReference type="InterPro" id="IPR052712">
    <property type="entry name" value="Acid_resist_chaperone_HdeD"/>
</dbReference>
<evidence type="ECO:0000313" key="3">
    <source>
        <dbReference type="Proteomes" id="UP001216674"/>
    </source>
</evidence>
<evidence type="ECO:0000313" key="2">
    <source>
        <dbReference type="EMBL" id="MDF3837560.1"/>
    </source>
</evidence>
<organism evidence="2 3">
    <name type="scientific">Cupriavidus basilensis</name>
    <dbReference type="NCBI Taxonomy" id="68895"/>
    <lineage>
        <taxon>Bacteria</taxon>
        <taxon>Pseudomonadati</taxon>
        <taxon>Pseudomonadota</taxon>
        <taxon>Betaproteobacteria</taxon>
        <taxon>Burkholderiales</taxon>
        <taxon>Burkholderiaceae</taxon>
        <taxon>Cupriavidus</taxon>
    </lineage>
</organism>
<sequence length="185" mass="19882">MLQYYAKLWWVVALRGVFAIMFGICAFFAPIATLAALVLVFGTFAAADGIAALLMAISGRQRETGDRGILALQGLLGLGVGLLTWFSPVVTAFSLLLYIAAWTLATGVLQIVAAIRLRKDIPNEWWLVLAGLVSIAFAFLLLWQPLAGALALLWLIGTWALVCGILLVGVALRLRSARNTPITSL</sequence>
<dbReference type="PANTHER" id="PTHR34989:SF1">
    <property type="entry name" value="PROTEIN HDED"/>
    <property type="match status" value="1"/>
</dbReference>
<feature type="transmembrane region" description="Helical" evidence="1">
    <location>
        <begin position="149"/>
        <end position="172"/>
    </location>
</feature>
<evidence type="ECO:0000256" key="1">
    <source>
        <dbReference type="SAM" id="Phobius"/>
    </source>
</evidence>
<gene>
    <name evidence="2" type="ORF">P3W85_32115</name>
</gene>
<keyword evidence="1" id="KW-0812">Transmembrane</keyword>
<dbReference type="Pfam" id="PF03729">
    <property type="entry name" value="DUF308"/>
    <property type="match status" value="1"/>
</dbReference>
<accession>A0ABT6AY56</accession>
<comment type="caution">
    <text evidence="2">The sequence shown here is derived from an EMBL/GenBank/DDBJ whole genome shotgun (WGS) entry which is preliminary data.</text>
</comment>
<protein>
    <submittedName>
        <fullName evidence="2">HdeD family acid-resistance protein</fullName>
    </submittedName>
</protein>
<name>A0ABT6AY56_9BURK</name>
<feature type="transmembrane region" description="Helical" evidence="1">
    <location>
        <begin position="69"/>
        <end position="86"/>
    </location>
</feature>
<dbReference type="Proteomes" id="UP001216674">
    <property type="component" value="Unassembled WGS sequence"/>
</dbReference>
<keyword evidence="1" id="KW-0472">Membrane</keyword>